<keyword evidence="1" id="KW-0472">Membrane</keyword>
<keyword evidence="1" id="KW-1133">Transmembrane helix</keyword>
<dbReference type="AlphaFoldDB" id="A0A933S030"/>
<accession>A0A933S030</accession>
<name>A0A933S030_RHOPL</name>
<protein>
    <recommendedName>
        <fullName evidence="4">DUF2946 domain-containing protein</fullName>
    </recommendedName>
</protein>
<evidence type="ECO:0000313" key="2">
    <source>
        <dbReference type="EMBL" id="MBI5131280.1"/>
    </source>
</evidence>
<evidence type="ECO:0000313" key="3">
    <source>
        <dbReference type="Proteomes" id="UP000782519"/>
    </source>
</evidence>
<proteinExistence type="predicted"/>
<dbReference type="EMBL" id="JACRJB010000052">
    <property type="protein sequence ID" value="MBI5131280.1"/>
    <property type="molecule type" value="Genomic_DNA"/>
</dbReference>
<dbReference type="Proteomes" id="UP000782519">
    <property type="component" value="Unassembled WGS sequence"/>
</dbReference>
<organism evidence="2 3">
    <name type="scientific">Rhodopseudomonas palustris</name>
    <dbReference type="NCBI Taxonomy" id="1076"/>
    <lineage>
        <taxon>Bacteria</taxon>
        <taxon>Pseudomonadati</taxon>
        <taxon>Pseudomonadota</taxon>
        <taxon>Alphaproteobacteria</taxon>
        <taxon>Hyphomicrobiales</taxon>
        <taxon>Nitrobacteraceae</taxon>
        <taxon>Rhodopseudomonas</taxon>
    </lineage>
</organism>
<sequence>MLRASRPTSPGAAIETLSSNGRSTRGAVHAIVGQSVADERAKAVAVNGIAMVFARAVCYSNGMNHSTPIGASKRQAGGARRCLLMVIAFVYLFVGVAHQMSCFDQAVAATFGIEQVSDSSDDHSSPSELALCDHCPTCVPALMPAPVVADALGGLPSSITMSVVSFSPDDHAWFDSPPPKFLT</sequence>
<keyword evidence="1" id="KW-0812">Transmembrane</keyword>
<gene>
    <name evidence="2" type="ORF">HZA66_17730</name>
</gene>
<reference evidence="2" key="1">
    <citation type="submission" date="2020-07" db="EMBL/GenBank/DDBJ databases">
        <title>Huge and variable diversity of episymbiotic CPR bacteria and DPANN archaea in groundwater ecosystems.</title>
        <authorList>
            <person name="He C.Y."/>
            <person name="Keren R."/>
            <person name="Whittaker M."/>
            <person name="Farag I.F."/>
            <person name="Doudna J."/>
            <person name="Cate J.H.D."/>
            <person name="Banfield J.F."/>
        </authorList>
    </citation>
    <scope>NUCLEOTIDE SEQUENCE</scope>
    <source>
        <strain evidence="2">NC_groundwater_1818_Pr3_B-0.1um_66_35</strain>
    </source>
</reference>
<comment type="caution">
    <text evidence="2">The sequence shown here is derived from an EMBL/GenBank/DDBJ whole genome shotgun (WGS) entry which is preliminary data.</text>
</comment>
<feature type="transmembrane region" description="Helical" evidence="1">
    <location>
        <begin position="82"/>
        <end position="100"/>
    </location>
</feature>
<evidence type="ECO:0000256" key="1">
    <source>
        <dbReference type="SAM" id="Phobius"/>
    </source>
</evidence>
<evidence type="ECO:0008006" key="4">
    <source>
        <dbReference type="Google" id="ProtNLM"/>
    </source>
</evidence>